<dbReference type="InterPro" id="IPR038109">
    <property type="entry name" value="DNA_bind_recomb_sf"/>
</dbReference>
<dbReference type="InterPro" id="IPR036162">
    <property type="entry name" value="Resolvase-like_N_sf"/>
</dbReference>
<keyword evidence="2" id="KW-0233">DNA recombination</keyword>
<evidence type="ECO:0000313" key="7">
    <source>
        <dbReference type="Proteomes" id="UP000316416"/>
    </source>
</evidence>
<dbReference type="PANTHER" id="PTHR30461:SF2">
    <property type="entry name" value="SERINE RECOMBINASE PINE-RELATED"/>
    <property type="match status" value="1"/>
</dbReference>
<keyword evidence="3" id="KW-0175">Coiled coil</keyword>
<keyword evidence="1" id="KW-0238">DNA-binding</keyword>
<evidence type="ECO:0000259" key="5">
    <source>
        <dbReference type="PROSITE" id="PS51737"/>
    </source>
</evidence>
<dbReference type="EMBL" id="CP045503">
    <property type="protein sequence ID" value="QPG58293.2"/>
    <property type="molecule type" value="Genomic_DNA"/>
</dbReference>
<dbReference type="Proteomes" id="UP000316416">
    <property type="component" value="Chromosome"/>
</dbReference>
<dbReference type="Gene3D" id="3.40.50.1390">
    <property type="entry name" value="Resolvase, N-terminal catalytic domain"/>
    <property type="match status" value="1"/>
</dbReference>
<gene>
    <name evidence="6" type="ORF">FM038_013175</name>
</gene>
<keyword evidence="7" id="KW-1185">Reference proteome</keyword>
<dbReference type="Gene3D" id="3.90.1750.20">
    <property type="entry name" value="Putative Large Serine Recombinase, Chain B, Domain 2"/>
    <property type="match status" value="1"/>
</dbReference>
<dbReference type="CDD" id="cd00338">
    <property type="entry name" value="Ser_Recombinase"/>
    <property type="match status" value="1"/>
</dbReference>
<protein>
    <submittedName>
        <fullName evidence="6">Recombinase family protein</fullName>
    </submittedName>
</protein>
<evidence type="ECO:0000256" key="2">
    <source>
        <dbReference type="ARBA" id="ARBA00023172"/>
    </source>
</evidence>
<feature type="domain" description="Resolvase/invertase-type recombinase catalytic" evidence="4">
    <location>
        <begin position="5"/>
        <end position="160"/>
    </location>
</feature>
<accession>A0ABX6V7C2</accession>
<dbReference type="SMART" id="SM00857">
    <property type="entry name" value="Resolvase"/>
    <property type="match status" value="1"/>
</dbReference>
<dbReference type="InterPro" id="IPR050639">
    <property type="entry name" value="SSR_resolvase"/>
</dbReference>
<dbReference type="Pfam" id="PF00239">
    <property type="entry name" value="Resolvase"/>
    <property type="match status" value="1"/>
</dbReference>
<dbReference type="SUPFAM" id="SSF53041">
    <property type="entry name" value="Resolvase-like"/>
    <property type="match status" value="1"/>
</dbReference>
<reference evidence="6" key="1">
    <citation type="submission" date="2021-07" db="EMBL/GenBank/DDBJ databases">
        <title>Shewanella sp. YLB-07 whole genome sequence.</title>
        <authorList>
            <person name="Yu L."/>
        </authorList>
    </citation>
    <scope>NUCLEOTIDE SEQUENCE</scope>
    <source>
        <strain evidence="6">YLB-08</strain>
    </source>
</reference>
<dbReference type="InterPro" id="IPR011109">
    <property type="entry name" value="DNA_bind_recombinase_dom"/>
</dbReference>
<dbReference type="Pfam" id="PF13408">
    <property type="entry name" value="Zn_ribbon_recom"/>
    <property type="match status" value="1"/>
</dbReference>
<evidence type="ECO:0000259" key="4">
    <source>
        <dbReference type="PROSITE" id="PS51736"/>
    </source>
</evidence>
<organism evidence="6 7">
    <name type="scientific">Shewanella eurypsychrophilus</name>
    <dbReference type="NCBI Taxonomy" id="2593656"/>
    <lineage>
        <taxon>Bacteria</taxon>
        <taxon>Pseudomonadati</taxon>
        <taxon>Pseudomonadota</taxon>
        <taxon>Gammaproteobacteria</taxon>
        <taxon>Alteromonadales</taxon>
        <taxon>Shewanellaceae</taxon>
        <taxon>Shewanella</taxon>
    </lineage>
</organism>
<dbReference type="PROSITE" id="PS51737">
    <property type="entry name" value="RECOMBINASE_DNA_BIND"/>
    <property type="match status" value="1"/>
</dbReference>
<dbReference type="RefSeq" id="WP_185965685.1">
    <property type="nucleotide sequence ID" value="NZ_CP045503.2"/>
</dbReference>
<dbReference type="PANTHER" id="PTHR30461">
    <property type="entry name" value="DNA-INVERTASE FROM LAMBDOID PROPHAGE"/>
    <property type="match status" value="1"/>
</dbReference>
<evidence type="ECO:0000256" key="3">
    <source>
        <dbReference type="SAM" id="Coils"/>
    </source>
</evidence>
<sequence length="529" mass="59902">MSKAKAYSYMRFSTSRQESGDSLRRQTELAESYATANNLDLDDSLRDLGVSAFRGANQDGALGRFIEMAEKGEVDRGSYLLVESHDRLSRQDPDQAMFQFLRLLAAGVIIVTLADNQVYRKGGEAMSLMQSLMVMGRANDESKAKSMRASAAWERNRLEAAEGKHIKNAYCPQWLVWKGDRLEPKDEAVAVVRRMFELSKSGHGLAAIARILNDDGVLTFRKRTQWRSAGVGDILRNRATIGEYQPHQRVETGRVPIGEPLANYYPAVVSISDFTEVQRGIANRRNSSTPTRRGQCHNLFSSCIRCQCGESMRYHNKGKKNAPRNYLVCPRKDDLGCDMPMIRYDRFEPQALIAMSHLTVVMNRDKKDPHSGELAEINDRLGVIKQQSDRLLMLIIEHDDNPSIKERFTSLDSERKELEDRRQKLIEAIETASVADKAVRLLTLDKLDTVGERQRFNAQLRQMIAPIELRLWGEEVVAVYRSVEGALLLEQQFSDKAMSSRVIDDDGHDTIYTTATAPYVNGQMNELFL</sequence>
<evidence type="ECO:0000313" key="6">
    <source>
        <dbReference type="EMBL" id="QPG58293.2"/>
    </source>
</evidence>
<feature type="coiled-coil region" evidence="3">
    <location>
        <begin position="408"/>
        <end position="435"/>
    </location>
</feature>
<feature type="domain" description="Recombinase" evidence="5">
    <location>
        <begin position="172"/>
        <end position="288"/>
    </location>
</feature>
<dbReference type="InterPro" id="IPR025827">
    <property type="entry name" value="Zn_ribbon_recom_dom"/>
</dbReference>
<name>A0ABX6V7C2_9GAMM</name>
<dbReference type="Pfam" id="PF07508">
    <property type="entry name" value="Recombinase"/>
    <property type="match status" value="1"/>
</dbReference>
<dbReference type="PROSITE" id="PS51736">
    <property type="entry name" value="RECOMBINASES_3"/>
    <property type="match status" value="1"/>
</dbReference>
<proteinExistence type="predicted"/>
<dbReference type="InterPro" id="IPR006119">
    <property type="entry name" value="Resolv_N"/>
</dbReference>
<evidence type="ECO:0000256" key="1">
    <source>
        <dbReference type="ARBA" id="ARBA00023125"/>
    </source>
</evidence>